<accession>A0A0N4VS60</accession>
<proteinExistence type="predicted"/>
<evidence type="ECO:0000313" key="1">
    <source>
        <dbReference type="EMBL" id="VDO04511.1"/>
    </source>
</evidence>
<evidence type="ECO:0000313" key="3">
    <source>
        <dbReference type="WBParaSite" id="HPLM_0000012201-mRNA-1"/>
    </source>
</evidence>
<name>A0A0N4VS60_HAEPC</name>
<reference evidence="1 2" key="2">
    <citation type="submission" date="2018-11" db="EMBL/GenBank/DDBJ databases">
        <authorList>
            <consortium name="Pathogen Informatics"/>
        </authorList>
    </citation>
    <scope>NUCLEOTIDE SEQUENCE [LARGE SCALE GENOMIC DNA]</scope>
    <source>
        <strain evidence="1 2">MHpl1</strain>
    </source>
</reference>
<reference evidence="3" key="1">
    <citation type="submission" date="2017-02" db="UniProtKB">
        <authorList>
            <consortium name="WormBaseParasite"/>
        </authorList>
    </citation>
    <scope>IDENTIFICATION</scope>
</reference>
<organism evidence="3">
    <name type="scientific">Haemonchus placei</name>
    <name type="common">Barber's pole worm</name>
    <dbReference type="NCBI Taxonomy" id="6290"/>
    <lineage>
        <taxon>Eukaryota</taxon>
        <taxon>Metazoa</taxon>
        <taxon>Ecdysozoa</taxon>
        <taxon>Nematoda</taxon>
        <taxon>Chromadorea</taxon>
        <taxon>Rhabditida</taxon>
        <taxon>Rhabditina</taxon>
        <taxon>Rhabditomorpha</taxon>
        <taxon>Strongyloidea</taxon>
        <taxon>Trichostrongylidae</taxon>
        <taxon>Haemonchus</taxon>
    </lineage>
</organism>
<evidence type="ECO:0000313" key="2">
    <source>
        <dbReference type="Proteomes" id="UP000268014"/>
    </source>
</evidence>
<dbReference type="WBParaSite" id="HPLM_0000012201-mRNA-1">
    <property type="protein sequence ID" value="HPLM_0000012201-mRNA-1"/>
    <property type="gene ID" value="HPLM_0000012201"/>
</dbReference>
<keyword evidence="2" id="KW-1185">Reference proteome</keyword>
<sequence length="166" mass="19129">MAKLSTLRIELTRSEATSLTVSYNGRMRLDLDYQIKKFTANQERRLLSETMTKELFHYIRQNAKLRPYIPTLSNSAGSSFTSDKGRADASEEYFASVFAVDSTSDEYYRAAFVRFRNASPKFPLIPTKLSGFCRVSQLPPSKFTTVFLRFYKKDAPLRFVILYLIS</sequence>
<protein>
    <submittedName>
        <fullName evidence="3">RGS domain-containing protein</fullName>
    </submittedName>
</protein>
<dbReference type="Proteomes" id="UP000268014">
    <property type="component" value="Unassembled WGS sequence"/>
</dbReference>
<dbReference type="EMBL" id="UZAF01000058">
    <property type="protein sequence ID" value="VDO04511.1"/>
    <property type="molecule type" value="Genomic_DNA"/>
</dbReference>
<dbReference type="AlphaFoldDB" id="A0A0N4VS60"/>
<gene>
    <name evidence="1" type="ORF">HPLM_LOCUS123</name>
</gene>